<reference evidence="1 2" key="1">
    <citation type="submission" date="2017-09" db="EMBL/GenBank/DDBJ databases">
        <title>Bacterial strain isolated from the female urinary microbiota.</title>
        <authorList>
            <person name="Thomas-White K."/>
            <person name="Kumar N."/>
            <person name="Forster S."/>
            <person name="Putonti C."/>
            <person name="Lawley T."/>
            <person name="Wolfe A.J."/>
        </authorList>
    </citation>
    <scope>NUCLEOTIDE SEQUENCE [LARGE SCALE GENOMIC DNA]</scope>
    <source>
        <strain evidence="1 2">UMB0852</strain>
    </source>
</reference>
<keyword evidence="2" id="KW-1185">Reference proteome</keyword>
<dbReference type="PANTHER" id="PTHR38456:SF1">
    <property type="entry name" value="CYCLIC DI-AMP RECEPTOR A"/>
    <property type="match status" value="1"/>
</dbReference>
<dbReference type="InterPro" id="IPR011322">
    <property type="entry name" value="N-reg_PII-like_a/b"/>
</dbReference>
<name>A0A2N6SMF4_9LACT</name>
<evidence type="ECO:0008006" key="3">
    <source>
        <dbReference type="Google" id="ProtNLM"/>
    </source>
</evidence>
<protein>
    <recommendedName>
        <fullName evidence="3">Transcriptional regulator</fullName>
    </recommendedName>
</protein>
<dbReference type="Proteomes" id="UP000235682">
    <property type="component" value="Unassembled WGS sequence"/>
</dbReference>
<dbReference type="SUPFAM" id="SSF54913">
    <property type="entry name" value="GlnB-like"/>
    <property type="match status" value="1"/>
</dbReference>
<dbReference type="Pfam" id="PF06153">
    <property type="entry name" value="CdAMP_rec"/>
    <property type="match status" value="1"/>
</dbReference>
<dbReference type="Gene3D" id="3.30.70.120">
    <property type="match status" value="1"/>
</dbReference>
<dbReference type="InterPro" id="IPR015867">
    <property type="entry name" value="N-reg_PII/ATP_PRibTrfase_C"/>
</dbReference>
<evidence type="ECO:0000313" key="2">
    <source>
        <dbReference type="Proteomes" id="UP000235682"/>
    </source>
</evidence>
<organism evidence="1 2">
    <name type="scientific">Dolosicoccus paucivorans</name>
    <dbReference type="NCBI Taxonomy" id="84521"/>
    <lineage>
        <taxon>Bacteria</taxon>
        <taxon>Bacillati</taxon>
        <taxon>Bacillota</taxon>
        <taxon>Bacilli</taxon>
        <taxon>Lactobacillales</taxon>
        <taxon>Aerococcaceae</taxon>
        <taxon>Dolosicoccus</taxon>
    </lineage>
</organism>
<dbReference type="AlphaFoldDB" id="A0A2N6SMF4"/>
<sequence>MKLIVAIVHDDDKHVLESEFRKNKIPSTRLSSTGSFLRSGNTTFLIGIEESRVDEVLEVIKKNCEARDEVITAPINLDVNLEMSTAYPVNVHVGGATVFILPIEEMFRF</sequence>
<evidence type="ECO:0000313" key="1">
    <source>
        <dbReference type="EMBL" id="PMC58257.1"/>
    </source>
</evidence>
<dbReference type="RefSeq" id="WP_102227904.1">
    <property type="nucleotide sequence ID" value="NZ_PNFY01000024.1"/>
</dbReference>
<accession>A0A2N6SMF4</accession>
<dbReference type="OrthoDB" id="9794275at2"/>
<gene>
    <name evidence="1" type="ORF">CJ205_05235</name>
</gene>
<proteinExistence type="predicted"/>
<dbReference type="InterPro" id="IPR010375">
    <property type="entry name" value="CdAMP_rec"/>
</dbReference>
<dbReference type="PANTHER" id="PTHR38456">
    <property type="entry name" value="CYCLIC DI-AMP RECEPTOR A"/>
    <property type="match status" value="1"/>
</dbReference>
<comment type="caution">
    <text evidence="1">The sequence shown here is derived from an EMBL/GenBank/DDBJ whole genome shotgun (WGS) entry which is preliminary data.</text>
</comment>
<dbReference type="EMBL" id="PNHE01000019">
    <property type="protein sequence ID" value="PMC58257.1"/>
    <property type="molecule type" value="Genomic_DNA"/>
</dbReference>
<dbReference type="STRING" id="84521.SAMN04487994_101420"/>